<gene>
    <name evidence="1" type="ordered locus">Hoch_4629</name>
</gene>
<dbReference type="STRING" id="502025.Hoch_4629"/>
<dbReference type="OrthoDB" id="5469766at2"/>
<dbReference type="Gene3D" id="1.25.40.10">
    <property type="entry name" value="Tetratricopeptide repeat domain"/>
    <property type="match status" value="1"/>
</dbReference>
<dbReference type="RefSeq" id="WP_012829718.1">
    <property type="nucleotide sequence ID" value="NC_013440.1"/>
</dbReference>
<organism evidence="1 2">
    <name type="scientific">Haliangium ochraceum (strain DSM 14365 / JCM 11303 / SMP-2)</name>
    <dbReference type="NCBI Taxonomy" id="502025"/>
    <lineage>
        <taxon>Bacteria</taxon>
        <taxon>Pseudomonadati</taxon>
        <taxon>Myxococcota</taxon>
        <taxon>Polyangia</taxon>
        <taxon>Haliangiales</taxon>
        <taxon>Kofleriaceae</taxon>
        <taxon>Haliangium</taxon>
    </lineage>
</organism>
<accession>D0LR92</accession>
<dbReference type="EMBL" id="CP001804">
    <property type="protein sequence ID" value="ACY17120.1"/>
    <property type="molecule type" value="Genomic_DNA"/>
</dbReference>
<dbReference type="SUPFAM" id="SSF48452">
    <property type="entry name" value="TPR-like"/>
    <property type="match status" value="1"/>
</dbReference>
<dbReference type="Proteomes" id="UP000001880">
    <property type="component" value="Chromosome"/>
</dbReference>
<evidence type="ECO:0000313" key="1">
    <source>
        <dbReference type="EMBL" id="ACY17120.1"/>
    </source>
</evidence>
<dbReference type="KEGG" id="hoh:Hoch_4629"/>
<proteinExistence type="predicted"/>
<dbReference type="eggNOG" id="COG0457">
    <property type="taxonomic scope" value="Bacteria"/>
</dbReference>
<reference evidence="1 2" key="1">
    <citation type="journal article" date="2010" name="Stand. Genomic Sci.">
        <title>Complete genome sequence of Haliangium ochraceum type strain (SMP-2).</title>
        <authorList>
            <consortium name="US DOE Joint Genome Institute (JGI-PGF)"/>
            <person name="Ivanova N."/>
            <person name="Daum C."/>
            <person name="Lang E."/>
            <person name="Abt B."/>
            <person name="Kopitz M."/>
            <person name="Saunders E."/>
            <person name="Lapidus A."/>
            <person name="Lucas S."/>
            <person name="Glavina Del Rio T."/>
            <person name="Nolan M."/>
            <person name="Tice H."/>
            <person name="Copeland A."/>
            <person name="Cheng J.F."/>
            <person name="Chen F."/>
            <person name="Bruce D."/>
            <person name="Goodwin L."/>
            <person name="Pitluck S."/>
            <person name="Mavromatis K."/>
            <person name="Pati A."/>
            <person name="Mikhailova N."/>
            <person name="Chen A."/>
            <person name="Palaniappan K."/>
            <person name="Land M."/>
            <person name="Hauser L."/>
            <person name="Chang Y.J."/>
            <person name="Jeffries C.D."/>
            <person name="Detter J.C."/>
            <person name="Brettin T."/>
            <person name="Rohde M."/>
            <person name="Goker M."/>
            <person name="Bristow J."/>
            <person name="Markowitz V."/>
            <person name="Eisen J.A."/>
            <person name="Hugenholtz P."/>
            <person name="Kyrpides N.C."/>
            <person name="Klenk H.P."/>
        </authorList>
    </citation>
    <scope>NUCLEOTIDE SEQUENCE [LARGE SCALE GENOMIC DNA]</scope>
    <source>
        <strain evidence="2">DSM 14365 / CIP 107738 / JCM 11303 / AJ 13395 / SMP-2</strain>
    </source>
</reference>
<dbReference type="Pfam" id="PF14559">
    <property type="entry name" value="TPR_19"/>
    <property type="match status" value="1"/>
</dbReference>
<name>D0LR92_HALO1</name>
<sequence length="410" mass="44362">MSATAARVEVRQQLAEARACLAQGRLAVAFASYDELLRRGNESGDAWLVARAYAGRGEIKLAQGWLSAREPHLDIEPGAPLAAGELPGALEDLQAAVAADPGCTWAWAHLAEAHRLSARDFLRSLPPRRFLAHIAGARAALATLRELVGRPRPWIAAHEAAVDVHQVCRLLSIDLGGQTELAALARTADAAQVREIERLYERAEQRLREALAAEPGYAWAKRFLAYVLTMRGSFEAAAALIDELSAAAGREDAPSACMMSLLCRYAAAQKGEGQGEERERLLQRALSASMVAAQDNHEDFMAAYAHAASCVDAGLEDAAGVVRDARARILNLAARAVFMAFALHRSVGQDERSFLAIFDETMRTAHLDVETLGIAQRDPAWRHPPSELVQAFEGRPLLSLDDGRAGTEEP</sequence>
<evidence type="ECO:0000313" key="2">
    <source>
        <dbReference type="Proteomes" id="UP000001880"/>
    </source>
</evidence>
<dbReference type="AlphaFoldDB" id="D0LR92"/>
<keyword evidence="2" id="KW-1185">Reference proteome</keyword>
<dbReference type="HOGENOM" id="CLU_681090_0_0_7"/>
<dbReference type="InterPro" id="IPR011990">
    <property type="entry name" value="TPR-like_helical_dom_sf"/>
</dbReference>
<protein>
    <submittedName>
        <fullName evidence="1">Uncharacterized protein</fullName>
    </submittedName>
</protein>